<keyword evidence="2" id="KW-0472">Membrane</keyword>
<reference evidence="3 4" key="1">
    <citation type="submission" date="2024-09" db="EMBL/GenBank/DDBJ databases">
        <authorList>
            <person name="Sun Q."/>
            <person name="Mori K."/>
        </authorList>
    </citation>
    <scope>NUCLEOTIDE SEQUENCE [LARGE SCALE GENOMIC DNA]</scope>
    <source>
        <strain evidence="3 4">JCM 3324</strain>
    </source>
</reference>
<keyword evidence="4" id="KW-1185">Reference proteome</keyword>
<protein>
    <submittedName>
        <fullName evidence="3">Uncharacterized protein</fullName>
    </submittedName>
</protein>
<organism evidence="3 4">
    <name type="scientific">Nonomuraea salmonea</name>
    <dbReference type="NCBI Taxonomy" id="46181"/>
    <lineage>
        <taxon>Bacteria</taxon>
        <taxon>Bacillati</taxon>
        <taxon>Actinomycetota</taxon>
        <taxon>Actinomycetes</taxon>
        <taxon>Streptosporangiales</taxon>
        <taxon>Streptosporangiaceae</taxon>
        <taxon>Nonomuraea</taxon>
    </lineage>
</organism>
<dbReference type="EMBL" id="JBHMCF010000012">
    <property type="protein sequence ID" value="MFB9471299.1"/>
    <property type="molecule type" value="Genomic_DNA"/>
</dbReference>
<keyword evidence="2" id="KW-1133">Transmembrane helix</keyword>
<feature type="region of interest" description="Disordered" evidence="1">
    <location>
        <begin position="38"/>
        <end position="76"/>
    </location>
</feature>
<dbReference type="Proteomes" id="UP001589568">
    <property type="component" value="Unassembled WGS sequence"/>
</dbReference>
<accession>A0ABV5NLW2</accession>
<name>A0ABV5NLW2_9ACTN</name>
<dbReference type="RefSeq" id="WP_345390131.1">
    <property type="nucleotide sequence ID" value="NZ_BAAAXS010000001.1"/>
</dbReference>
<feature type="compositionally biased region" description="Low complexity" evidence="1">
    <location>
        <begin position="56"/>
        <end position="68"/>
    </location>
</feature>
<evidence type="ECO:0000313" key="3">
    <source>
        <dbReference type="EMBL" id="MFB9471299.1"/>
    </source>
</evidence>
<sequence>MTVLAAGEVSPGLLGFVVVAVLGFALYMLIKSMNKQMSKIQVPREHEQDTDQAEPAQASAQASGNAARGADDKGGE</sequence>
<evidence type="ECO:0000313" key="4">
    <source>
        <dbReference type="Proteomes" id="UP001589568"/>
    </source>
</evidence>
<comment type="caution">
    <text evidence="3">The sequence shown here is derived from an EMBL/GenBank/DDBJ whole genome shotgun (WGS) entry which is preliminary data.</text>
</comment>
<proteinExistence type="predicted"/>
<keyword evidence="2" id="KW-0812">Transmembrane</keyword>
<feature type="transmembrane region" description="Helical" evidence="2">
    <location>
        <begin position="12"/>
        <end position="30"/>
    </location>
</feature>
<evidence type="ECO:0000256" key="2">
    <source>
        <dbReference type="SAM" id="Phobius"/>
    </source>
</evidence>
<evidence type="ECO:0000256" key="1">
    <source>
        <dbReference type="SAM" id="MobiDB-lite"/>
    </source>
</evidence>
<gene>
    <name evidence="3" type="ORF">ACFFR3_17385</name>
</gene>